<organism evidence="1 2">
    <name type="scientific">Fundulus heteroclitus</name>
    <name type="common">Killifish</name>
    <name type="synonym">Mummichog</name>
    <dbReference type="NCBI Taxonomy" id="8078"/>
    <lineage>
        <taxon>Eukaryota</taxon>
        <taxon>Metazoa</taxon>
        <taxon>Chordata</taxon>
        <taxon>Craniata</taxon>
        <taxon>Vertebrata</taxon>
        <taxon>Euteleostomi</taxon>
        <taxon>Actinopterygii</taxon>
        <taxon>Neopterygii</taxon>
        <taxon>Teleostei</taxon>
        <taxon>Neoteleostei</taxon>
        <taxon>Acanthomorphata</taxon>
        <taxon>Ovalentaria</taxon>
        <taxon>Atherinomorphae</taxon>
        <taxon>Cyprinodontiformes</taxon>
        <taxon>Fundulidae</taxon>
        <taxon>Fundulus</taxon>
    </lineage>
</organism>
<proteinExistence type="predicted"/>
<dbReference type="Proteomes" id="UP000265000">
    <property type="component" value="Unplaced"/>
</dbReference>
<evidence type="ECO:0000313" key="1">
    <source>
        <dbReference type="Ensembl" id="ENSFHEP00000003102.1"/>
    </source>
</evidence>
<accession>A0A3Q2NUW7</accession>
<evidence type="ECO:0000313" key="2">
    <source>
        <dbReference type="Proteomes" id="UP000265000"/>
    </source>
</evidence>
<sequence length="176" mass="20207">MEPRRKQLQQGIGPQLTIFLLKFEISHSTVQKIVYGWRTFPTTANTTRSDRHHESRPQDAKRNLILLHVGFYLSLSVLKGRCSRRKCLLSKNSMKIGLKFASKNSRQSSLWTFEFKADLFGLQNRGHVWHKSNTAFQEKNVIQGYFVAVGHGQVPVVEPTLISNVVRLPNMGWALF</sequence>
<name>A0A3Q2NUW7_FUNHE</name>
<dbReference type="Ensembl" id="ENSFHET00000011113.1">
    <property type="protein sequence ID" value="ENSFHEP00000003102.1"/>
    <property type="gene ID" value="ENSFHEG00000003936.1"/>
</dbReference>
<dbReference type="STRING" id="8078.ENSFHEP00000003102"/>
<reference evidence="1" key="1">
    <citation type="submission" date="2025-08" db="UniProtKB">
        <authorList>
            <consortium name="Ensembl"/>
        </authorList>
    </citation>
    <scope>IDENTIFICATION</scope>
</reference>
<keyword evidence="2" id="KW-1185">Reference proteome</keyword>
<dbReference type="AlphaFoldDB" id="A0A3Q2NUW7"/>
<reference evidence="1" key="2">
    <citation type="submission" date="2025-09" db="UniProtKB">
        <authorList>
            <consortium name="Ensembl"/>
        </authorList>
    </citation>
    <scope>IDENTIFICATION</scope>
</reference>
<protein>
    <submittedName>
        <fullName evidence="1">Uncharacterized protein</fullName>
    </submittedName>
</protein>